<reference evidence="6 7" key="1">
    <citation type="journal article" date="2021" name="Commun. Biol.">
        <title>The genome of Shorea leprosula (Dipterocarpaceae) highlights the ecological relevance of drought in aseasonal tropical rainforests.</title>
        <authorList>
            <person name="Ng K.K.S."/>
            <person name="Kobayashi M.J."/>
            <person name="Fawcett J.A."/>
            <person name="Hatakeyama M."/>
            <person name="Paape T."/>
            <person name="Ng C.H."/>
            <person name="Ang C.C."/>
            <person name="Tnah L.H."/>
            <person name="Lee C.T."/>
            <person name="Nishiyama T."/>
            <person name="Sese J."/>
            <person name="O'Brien M.J."/>
            <person name="Copetti D."/>
            <person name="Mohd Noor M.I."/>
            <person name="Ong R.C."/>
            <person name="Putra M."/>
            <person name="Sireger I.Z."/>
            <person name="Indrioko S."/>
            <person name="Kosugi Y."/>
            <person name="Izuno A."/>
            <person name="Isagi Y."/>
            <person name="Lee S.L."/>
            <person name="Shimizu K.K."/>
        </authorList>
    </citation>
    <scope>NUCLEOTIDE SEQUENCE [LARGE SCALE GENOMIC DNA]</scope>
    <source>
        <strain evidence="6">214</strain>
    </source>
</reference>
<dbReference type="EMBL" id="BPVZ01000002">
    <property type="protein sequence ID" value="GKU88469.1"/>
    <property type="molecule type" value="Genomic_DNA"/>
</dbReference>
<dbReference type="GO" id="GO:0005739">
    <property type="term" value="C:mitochondrion"/>
    <property type="evidence" value="ECO:0007669"/>
    <property type="project" value="TreeGrafter"/>
</dbReference>
<evidence type="ECO:0000313" key="6">
    <source>
        <dbReference type="EMBL" id="GKU88469.1"/>
    </source>
</evidence>
<dbReference type="SMART" id="SM00838">
    <property type="entry name" value="EFG_C"/>
    <property type="match status" value="1"/>
</dbReference>
<keyword evidence="7" id="KW-1185">Reference proteome</keyword>
<dbReference type="GO" id="GO:0003746">
    <property type="term" value="F:translation elongation factor activity"/>
    <property type="evidence" value="ECO:0007669"/>
    <property type="project" value="UniProtKB-KW"/>
</dbReference>
<evidence type="ECO:0000256" key="1">
    <source>
        <dbReference type="ARBA" id="ARBA00022741"/>
    </source>
</evidence>
<evidence type="ECO:0000256" key="4">
    <source>
        <dbReference type="ARBA" id="ARBA00023134"/>
    </source>
</evidence>
<feature type="domain" description="Elongation factor EFG" evidence="5">
    <location>
        <begin position="1"/>
        <end position="68"/>
    </location>
</feature>
<dbReference type="Pfam" id="PF00679">
    <property type="entry name" value="EFG_C"/>
    <property type="match status" value="1"/>
</dbReference>
<dbReference type="Gene3D" id="3.30.70.240">
    <property type="match status" value="1"/>
</dbReference>
<dbReference type="PANTHER" id="PTHR43636:SF2">
    <property type="entry name" value="ELONGATION FACTOR G, MITOCHONDRIAL"/>
    <property type="match status" value="1"/>
</dbReference>
<dbReference type="SUPFAM" id="SSF54980">
    <property type="entry name" value="EF-G C-terminal domain-like"/>
    <property type="match status" value="1"/>
</dbReference>
<protein>
    <recommendedName>
        <fullName evidence="5">Elongation factor EFG domain-containing protein</fullName>
    </recommendedName>
</protein>
<evidence type="ECO:0000256" key="2">
    <source>
        <dbReference type="ARBA" id="ARBA00022768"/>
    </source>
</evidence>
<dbReference type="GO" id="GO:0005525">
    <property type="term" value="F:GTP binding"/>
    <property type="evidence" value="ECO:0007669"/>
    <property type="project" value="UniProtKB-KW"/>
</dbReference>
<dbReference type="PANTHER" id="PTHR43636">
    <property type="entry name" value="ELONGATION FACTOR G, MITOCHONDRIAL"/>
    <property type="match status" value="1"/>
</dbReference>
<dbReference type="GO" id="GO:0070125">
    <property type="term" value="P:mitochondrial translational elongation"/>
    <property type="evidence" value="ECO:0007669"/>
    <property type="project" value="TreeGrafter"/>
</dbReference>
<keyword evidence="2" id="KW-0251">Elongation factor</keyword>
<keyword evidence="3" id="KW-0648">Protein biosynthesis</keyword>
<evidence type="ECO:0000256" key="3">
    <source>
        <dbReference type="ARBA" id="ARBA00022917"/>
    </source>
</evidence>
<dbReference type="InterPro" id="IPR000640">
    <property type="entry name" value="EFG_V-like"/>
</dbReference>
<organism evidence="6 7">
    <name type="scientific">Rubroshorea leprosula</name>
    <dbReference type="NCBI Taxonomy" id="152421"/>
    <lineage>
        <taxon>Eukaryota</taxon>
        <taxon>Viridiplantae</taxon>
        <taxon>Streptophyta</taxon>
        <taxon>Embryophyta</taxon>
        <taxon>Tracheophyta</taxon>
        <taxon>Spermatophyta</taxon>
        <taxon>Magnoliopsida</taxon>
        <taxon>eudicotyledons</taxon>
        <taxon>Gunneridae</taxon>
        <taxon>Pentapetalae</taxon>
        <taxon>rosids</taxon>
        <taxon>malvids</taxon>
        <taxon>Malvales</taxon>
        <taxon>Dipterocarpaceae</taxon>
        <taxon>Rubroshorea</taxon>
    </lineage>
</organism>
<name>A0AAV5HSA6_9ROSI</name>
<dbReference type="InterPro" id="IPR035647">
    <property type="entry name" value="EFG_III/V"/>
</dbReference>
<keyword evidence="1" id="KW-0547">Nucleotide-binding</keyword>
<sequence length="70" mass="7708">MLVELKIPTEFQGTVAGDINKRKGVTVGNDQDGDDSIITAHVPLINMFGYSTALRSMTQVKPKIMSKIRM</sequence>
<gene>
    <name evidence="6" type="ORF">SLEP1_g2731</name>
</gene>
<accession>A0AAV5HSA6</accession>
<proteinExistence type="predicted"/>
<evidence type="ECO:0000259" key="5">
    <source>
        <dbReference type="SMART" id="SM00838"/>
    </source>
</evidence>
<evidence type="ECO:0000313" key="7">
    <source>
        <dbReference type="Proteomes" id="UP001054252"/>
    </source>
</evidence>
<dbReference type="GO" id="GO:0003924">
    <property type="term" value="F:GTPase activity"/>
    <property type="evidence" value="ECO:0007669"/>
    <property type="project" value="TreeGrafter"/>
</dbReference>
<dbReference type="FunFam" id="3.30.70.240:FF:000001">
    <property type="entry name" value="Elongation factor G"/>
    <property type="match status" value="1"/>
</dbReference>
<comment type="caution">
    <text evidence="6">The sequence shown here is derived from an EMBL/GenBank/DDBJ whole genome shotgun (WGS) entry which is preliminary data.</text>
</comment>
<dbReference type="Proteomes" id="UP001054252">
    <property type="component" value="Unassembled WGS sequence"/>
</dbReference>
<dbReference type="AlphaFoldDB" id="A0AAV5HSA6"/>
<keyword evidence="4" id="KW-0342">GTP-binding</keyword>